<dbReference type="GO" id="GO:0005764">
    <property type="term" value="C:lysosome"/>
    <property type="evidence" value="ECO:0007669"/>
    <property type="project" value="TreeGrafter"/>
</dbReference>
<gene>
    <name evidence="13" type="primary">LOC106056074</name>
</gene>
<dbReference type="SUPFAM" id="SSF74650">
    <property type="entry name" value="Galactose mutarotase-like"/>
    <property type="match status" value="1"/>
</dbReference>
<dbReference type="InterPro" id="IPR015341">
    <property type="entry name" value="Glyco_hydro_38_cen"/>
</dbReference>
<evidence type="ECO:0000256" key="7">
    <source>
        <dbReference type="ARBA" id="ARBA00023157"/>
    </source>
</evidence>
<dbReference type="GeneID" id="106056074"/>
<dbReference type="OMA" id="WPAHTRD"/>
<name>A0A9W2ZR61_BIOGL</name>
<comment type="similarity">
    <text evidence="2 10">Belongs to the glycosyl hydrolase 38 family.</text>
</comment>
<dbReference type="SMART" id="SM00872">
    <property type="entry name" value="Alpha-mann_mid"/>
    <property type="match status" value="1"/>
</dbReference>
<dbReference type="FunFam" id="2.70.98.30:FF:000003">
    <property type="entry name" value="Alpha-mannosidase"/>
    <property type="match status" value="1"/>
</dbReference>
<dbReference type="GO" id="GO:0006013">
    <property type="term" value="P:mannose metabolic process"/>
    <property type="evidence" value="ECO:0007669"/>
    <property type="project" value="InterPro"/>
</dbReference>
<evidence type="ECO:0000256" key="4">
    <source>
        <dbReference type="ARBA" id="ARBA00022723"/>
    </source>
</evidence>
<sequence length="1034" mass="118528">MPVKERSALAQLVSRSRRSIETSQDNVKVNVMRVSFKRLIHVTAALVFIQLVHYLWSTSERTKKMVVPRITIHNYVPPEETPEGTCSYKLCPKVKEGALNIHLIAHSHVDVGWTHTVDEFYTGAAVGTSCTKCILEFTIKELAKNPERRYIFIEMKYFSRFWQEIDEKDKDLIRQLIKERRLELVGGGWVMSDAGVTMYNDIIDQHTLGFDFIADTFGTCAQARTAWHVDLFGYSREHASILSQMGYDSLFIGRIDFMDMEQRKKTKNMEFLWNTSPNNLKNKSALFTNILYEGYYAPPGYTMDKFSVAPEVTQPIVDSFVNLIKKWSVSFKSNHVVVAMGADFAYRNAETWFNFYDPLIKKANEMHPDIHLMYSTPSCYSYYVNKERVTLEEKKEDFHPYSIPPAAYWTGFYTTRGGLKRHIKQAGQILQSCKQLSIFTDLQDSFQDVNVLRDAMGVMQHHDAVTGTQRAHVHRDYNRILSQATSVCEKVMAAAYSKLWKLPVTVTPQFCYGLNMSACHVSEGSDQFLVTVYNPLSWTFDVGVRFPVKGQQLVVMDSRGHNVPYQLAPVHEHIAIIPERGSIADKEAVILVNLPPMSMTTFSVQQFQGGQTKQLYENSLENTNLVIENEYLSLTFNYQTGLLQSITNKYSSLTEPVKQEFRYYESEQDSNRPSGVYLFTPKSNITFPIAAERVTLKYVKGPLVQEVHQTFSPWVSQVIRLYKGSKHVEFQWTVGPIDSDRDYQGKEVISVFTTNIANEDTFYTDSNGREMLQRVKDERDTWDLPPTDRVSGNYYPVTSRIYIKDIQRNVQLSLFTDRPQGGSSLKSGAVELMLHRRVYKDDDLGLAEVLVDSGADGKGIIYTGKHFLVLDTIESSASLNKQLALQVHLAPTVMFTPITKDTQPTSNLQRTFLSETLPDNIHVLTLDRISSNNSMYLLRLEHIFEEKEHKKLSLPAEVSLQSLFQPFEIVSAVETTLGGNFIPEDLKRLQWNTYSSVTPDNIRSPEYRRNMEPPFTVRLRPMEIRTFNILVTRI</sequence>
<dbReference type="Pfam" id="PF17677">
    <property type="entry name" value="Glyco_hydro38C2"/>
    <property type="match status" value="1"/>
</dbReference>
<dbReference type="Pfam" id="PF01074">
    <property type="entry name" value="Glyco_hydro_38N"/>
    <property type="match status" value="1"/>
</dbReference>
<keyword evidence="9 10" id="KW-0326">Glycosidase</keyword>
<evidence type="ECO:0000256" key="1">
    <source>
        <dbReference type="ARBA" id="ARBA00000365"/>
    </source>
</evidence>
<keyword evidence="7" id="KW-1015">Disulfide bond</keyword>
<comment type="cofactor">
    <cofactor evidence="10">
        <name>Zn(2+)</name>
        <dbReference type="ChEBI" id="CHEBI:29105"/>
    </cofactor>
    <text evidence="10">Binds 1 zinc ion per subunit.</text>
</comment>
<dbReference type="SUPFAM" id="SSF88713">
    <property type="entry name" value="Glycoside hydrolase/deacetylase"/>
    <property type="match status" value="1"/>
</dbReference>
<evidence type="ECO:0000313" key="12">
    <source>
        <dbReference type="Proteomes" id="UP001165740"/>
    </source>
</evidence>
<evidence type="ECO:0000259" key="11">
    <source>
        <dbReference type="SMART" id="SM00872"/>
    </source>
</evidence>
<proteinExistence type="inferred from homology"/>
<dbReference type="InterPro" id="IPR013780">
    <property type="entry name" value="Glyco_hydro_b"/>
</dbReference>
<dbReference type="Pfam" id="PF09261">
    <property type="entry name" value="Alpha-mann_mid"/>
    <property type="match status" value="1"/>
</dbReference>
<evidence type="ECO:0000256" key="9">
    <source>
        <dbReference type="ARBA" id="ARBA00023295"/>
    </source>
</evidence>
<dbReference type="InterPro" id="IPR011330">
    <property type="entry name" value="Glyco_hydro/deAcase_b/a-brl"/>
</dbReference>
<dbReference type="Gene3D" id="2.70.98.30">
    <property type="entry name" value="Golgi alpha-mannosidase II, domain 4"/>
    <property type="match status" value="1"/>
</dbReference>
<evidence type="ECO:0000256" key="2">
    <source>
        <dbReference type="ARBA" id="ARBA00009792"/>
    </source>
</evidence>
<keyword evidence="6 10" id="KW-0862">Zinc</keyword>
<evidence type="ECO:0000256" key="3">
    <source>
        <dbReference type="ARBA" id="ARBA00012752"/>
    </source>
</evidence>
<keyword evidence="12" id="KW-1185">Reference proteome</keyword>
<dbReference type="Gene3D" id="3.20.110.10">
    <property type="entry name" value="Glycoside hydrolase 38, N terminal domain"/>
    <property type="match status" value="1"/>
</dbReference>
<reference evidence="13" key="1">
    <citation type="submission" date="2025-08" db="UniProtKB">
        <authorList>
            <consortium name="RefSeq"/>
        </authorList>
    </citation>
    <scope>IDENTIFICATION</scope>
</reference>
<keyword evidence="8" id="KW-0325">Glycoprotein</keyword>
<evidence type="ECO:0000313" key="13">
    <source>
        <dbReference type="RefSeq" id="XP_055877465.1"/>
    </source>
</evidence>
<dbReference type="RefSeq" id="XP_055877465.1">
    <property type="nucleotide sequence ID" value="XM_056021490.1"/>
</dbReference>
<keyword evidence="5 10" id="KW-0378">Hydrolase</keyword>
<evidence type="ECO:0000256" key="10">
    <source>
        <dbReference type="RuleBase" id="RU361199"/>
    </source>
</evidence>
<protein>
    <recommendedName>
        <fullName evidence="3 10">Alpha-mannosidase</fullName>
        <ecNumber evidence="10">3.2.1.-</ecNumber>
    </recommendedName>
</protein>
<evidence type="ECO:0000256" key="6">
    <source>
        <dbReference type="ARBA" id="ARBA00022833"/>
    </source>
</evidence>
<dbReference type="InterPro" id="IPR027291">
    <property type="entry name" value="Glyco_hydro_38_N_sf"/>
</dbReference>
<dbReference type="InterPro" id="IPR050843">
    <property type="entry name" value="Glycosyl_Hydrlase_38"/>
</dbReference>
<dbReference type="FunFam" id="1.20.1270.50:FF:000003">
    <property type="entry name" value="Alpha-mannosidase"/>
    <property type="match status" value="1"/>
</dbReference>
<organism evidence="12 13">
    <name type="scientific">Biomphalaria glabrata</name>
    <name type="common">Bloodfluke planorb</name>
    <name type="synonym">Freshwater snail</name>
    <dbReference type="NCBI Taxonomy" id="6526"/>
    <lineage>
        <taxon>Eukaryota</taxon>
        <taxon>Metazoa</taxon>
        <taxon>Spiralia</taxon>
        <taxon>Lophotrochozoa</taxon>
        <taxon>Mollusca</taxon>
        <taxon>Gastropoda</taxon>
        <taxon>Heterobranchia</taxon>
        <taxon>Euthyneura</taxon>
        <taxon>Panpulmonata</taxon>
        <taxon>Hygrophila</taxon>
        <taxon>Lymnaeoidea</taxon>
        <taxon>Planorbidae</taxon>
        <taxon>Biomphalaria</taxon>
    </lineage>
</organism>
<feature type="domain" description="Glycoside hydrolase family 38 central" evidence="11">
    <location>
        <begin position="407"/>
        <end position="481"/>
    </location>
</feature>
<dbReference type="Gene3D" id="2.60.40.1180">
    <property type="entry name" value="Golgi alpha-mannosidase II"/>
    <property type="match status" value="1"/>
</dbReference>
<keyword evidence="4 10" id="KW-0479">Metal-binding</keyword>
<dbReference type="InterPro" id="IPR000602">
    <property type="entry name" value="Glyco_hydro_38_N"/>
</dbReference>
<dbReference type="Pfam" id="PF07748">
    <property type="entry name" value="Glyco_hydro_38C"/>
    <property type="match status" value="1"/>
</dbReference>
<accession>A0A9W2ZR61</accession>
<dbReference type="OrthoDB" id="2016903at2759"/>
<dbReference type="GO" id="GO:0004559">
    <property type="term" value="F:alpha-mannosidase activity"/>
    <property type="evidence" value="ECO:0007669"/>
    <property type="project" value="UniProtKB-EC"/>
</dbReference>
<dbReference type="InterPro" id="IPR011682">
    <property type="entry name" value="Glyco_hydro_38_C"/>
</dbReference>
<dbReference type="AlphaFoldDB" id="A0A9W2ZR61"/>
<dbReference type="InterPro" id="IPR041147">
    <property type="entry name" value="GH38_C"/>
</dbReference>
<dbReference type="EC" id="3.2.1.-" evidence="10"/>
<dbReference type="InterPro" id="IPR028995">
    <property type="entry name" value="Glyco_hydro_57/38_cen_sf"/>
</dbReference>
<dbReference type="Gene3D" id="2.60.40.1360">
    <property type="match status" value="1"/>
</dbReference>
<dbReference type="GO" id="GO:0030246">
    <property type="term" value="F:carbohydrate binding"/>
    <property type="evidence" value="ECO:0007669"/>
    <property type="project" value="InterPro"/>
</dbReference>
<dbReference type="PANTHER" id="PTHR11607:SF3">
    <property type="entry name" value="LYSOSOMAL ALPHA-MANNOSIDASE"/>
    <property type="match status" value="1"/>
</dbReference>
<dbReference type="GO" id="GO:0046872">
    <property type="term" value="F:metal ion binding"/>
    <property type="evidence" value="ECO:0007669"/>
    <property type="project" value="UniProtKB-KW"/>
</dbReference>
<dbReference type="InterPro" id="IPR011013">
    <property type="entry name" value="Gal_mutarotase_sf_dom"/>
</dbReference>
<comment type="catalytic activity">
    <reaction evidence="1">
        <text>Hydrolysis of terminal, non-reducing alpha-D-mannose residues in alpha-D-mannosides.</text>
        <dbReference type="EC" id="3.2.1.24"/>
    </reaction>
</comment>
<dbReference type="Proteomes" id="UP001165740">
    <property type="component" value="Chromosome 2"/>
</dbReference>
<dbReference type="FunFam" id="1.20.1270.50:FF:000002">
    <property type="entry name" value="Alpha-mannosidase"/>
    <property type="match status" value="1"/>
</dbReference>
<dbReference type="InterPro" id="IPR037094">
    <property type="entry name" value="Glyco_hydro_38_cen_sf"/>
</dbReference>
<evidence type="ECO:0000256" key="5">
    <source>
        <dbReference type="ARBA" id="ARBA00022801"/>
    </source>
</evidence>
<dbReference type="Gene3D" id="1.20.1270.50">
    <property type="entry name" value="Glycoside hydrolase family 38, central domain"/>
    <property type="match status" value="2"/>
</dbReference>
<evidence type="ECO:0000256" key="8">
    <source>
        <dbReference type="ARBA" id="ARBA00023180"/>
    </source>
</evidence>
<dbReference type="PANTHER" id="PTHR11607">
    <property type="entry name" value="ALPHA-MANNOSIDASE"/>
    <property type="match status" value="1"/>
</dbReference>
<dbReference type="SUPFAM" id="SSF88688">
    <property type="entry name" value="Families 57/38 glycoside transferase middle domain"/>
    <property type="match status" value="1"/>
</dbReference>